<dbReference type="Proteomes" id="UP000499080">
    <property type="component" value="Unassembled WGS sequence"/>
</dbReference>
<name>A0A4Y2Q338_ARAVE</name>
<organism evidence="1 2">
    <name type="scientific">Araneus ventricosus</name>
    <name type="common">Orbweaver spider</name>
    <name type="synonym">Epeira ventricosa</name>
    <dbReference type="NCBI Taxonomy" id="182803"/>
    <lineage>
        <taxon>Eukaryota</taxon>
        <taxon>Metazoa</taxon>
        <taxon>Ecdysozoa</taxon>
        <taxon>Arthropoda</taxon>
        <taxon>Chelicerata</taxon>
        <taxon>Arachnida</taxon>
        <taxon>Araneae</taxon>
        <taxon>Araneomorphae</taxon>
        <taxon>Entelegynae</taxon>
        <taxon>Araneoidea</taxon>
        <taxon>Araneidae</taxon>
        <taxon>Araneus</taxon>
    </lineage>
</organism>
<comment type="caution">
    <text evidence="1">The sequence shown here is derived from an EMBL/GenBank/DDBJ whole genome shotgun (WGS) entry which is preliminary data.</text>
</comment>
<sequence>MVDWNAVIWLATSFDEYSLSPENHRQAPTPYKGSTSTEIIDFPYVERMVEGNAFSTDEDSSRITSCTECTRFSGEEKTIAILLCHKCCS</sequence>
<accession>A0A4Y2Q338</accession>
<proteinExistence type="predicted"/>
<keyword evidence="2" id="KW-1185">Reference proteome</keyword>
<gene>
    <name evidence="1" type="ORF">AVEN_158137_1</name>
</gene>
<evidence type="ECO:0000313" key="2">
    <source>
        <dbReference type="Proteomes" id="UP000499080"/>
    </source>
</evidence>
<protein>
    <submittedName>
        <fullName evidence="1">Uncharacterized protein</fullName>
    </submittedName>
</protein>
<reference evidence="1 2" key="1">
    <citation type="journal article" date="2019" name="Sci. Rep.">
        <title>Orb-weaving spider Araneus ventricosus genome elucidates the spidroin gene catalogue.</title>
        <authorList>
            <person name="Kono N."/>
            <person name="Nakamura H."/>
            <person name="Ohtoshi R."/>
            <person name="Moran D.A.P."/>
            <person name="Shinohara A."/>
            <person name="Yoshida Y."/>
            <person name="Fujiwara M."/>
            <person name="Mori M."/>
            <person name="Tomita M."/>
            <person name="Arakawa K."/>
        </authorList>
    </citation>
    <scope>NUCLEOTIDE SEQUENCE [LARGE SCALE GENOMIC DNA]</scope>
</reference>
<dbReference type="EMBL" id="BGPR01012767">
    <property type="protein sequence ID" value="GBN57563.1"/>
    <property type="molecule type" value="Genomic_DNA"/>
</dbReference>
<evidence type="ECO:0000313" key="1">
    <source>
        <dbReference type="EMBL" id="GBN57563.1"/>
    </source>
</evidence>
<dbReference type="AlphaFoldDB" id="A0A4Y2Q338"/>